<evidence type="ECO:0000259" key="16">
    <source>
        <dbReference type="PROSITE" id="PS51828"/>
    </source>
</evidence>
<feature type="disulfide bond" evidence="13">
    <location>
        <begin position="1602"/>
        <end position="1629"/>
    </location>
</feature>
<dbReference type="PRINTS" id="PR00895">
    <property type="entry name" value="PENTAXIN"/>
</dbReference>
<feature type="disulfide bond" evidence="13">
    <location>
        <begin position="2418"/>
        <end position="2445"/>
    </location>
</feature>
<proteinExistence type="predicted"/>
<evidence type="ECO:0000256" key="7">
    <source>
        <dbReference type="ARBA" id="ARBA00022837"/>
    </source>
</evidence>
<accession>A0AAD9MZV9</accession>
<feature type="domain" description="Sushi" evidence="15">
    <location>
        <begin position="1458"/>
        <end position="1515"/>
    </location>
</feature>
<dbReference type="GO" id="GO:0005509">
    <property type="term" value="F:calcium ion binding"/>
    <property type="evidence" value="ECO:0007669"/>
    <property type="project" value="InterPro"/>
</dbReference>
<feature type="domain" description="Sushi" evidence="15">
    <location>
        <begin position="1574"/>
        <end position="1631"/>
    </location>
</feature>
<feature type="disulfide bond" evidence="13">
    <location>
        <begin position="1544"/>
        <end position="1571"/>
    </location>
</feature>
<feature type="disulfide bond" evidence="13">
    <location>
        <begin position="1370"/>
        <end position="1397"/>
    </location>
</feature>
<feature type="disulfide bond" evidence="13">
    <location>
        <begin position="905"/>
        <end position="932"/>
    </location>
</feature>
<feature type="domain" description="Sushi" evidence="15">
    <location>
        <begin position="935"/>
        <end position="992"/>
    </location>
</feature>
<reference evidence="17" key="1">
    <citation type="journal article" date="2023" name="Mol. Biol. Evol.">
        <title>Third-Generation Sequencing Reveals the Adaptive Role of the Epigenome in Three Deep-Sea Polychaetes.</title>
        <authorList>
            <person name="Perez M."/>
            <person name="Aroh O."/>
            <person name="Sun Y."/>
            <person name="Lan Y."/>
            <person name="Juniper S.K."/>
            <person name="Young C.R."/>
            <person name="Angers B."/>
            <person name="Qian P.Y."/>
        </authorList>
    </citation>
    <scope>NUCLEOTIDE SEQUENCE</scope>
    <source>
        <strain evidence="17">P08H-3</strain>
    </source>
</reference>
<feature type="domain" description="Sushi" evidence="15">
    <location>
        <begin position="2819"/>
        <end position="2876"/>
    </location>
</feature>
<feature type="disulfide bond" evidence="13">
    <location>
        <begin position="1913"/>
        <end position="1940"/>
    </location>
</feature>
<dbReference type="FunFam" id="2.10.25.10:FF:000066">
    <property type="entry name" value="FAT atypical cadherin 4"/>
    <property type="match status" value="1"/>
</dbReference>
<dbReference type="PROSITE" id="PS01187">
    <property type="entry name" value="EGF_CA"/>
    <property type="match status" value="3"/>
</dbReference>
<feature type="domain" description="Sushi" evidence="15">
    <location>
        <begin position="3522"/>
        <end position="3578"/>
    </location>
</feature>
<dbReference type="PROSITE" id="PS00010">
    <property type="entry name" value="ASX_HYDROXYL"/>
    <property type="match status" value="5"/>
</dbReference>
<dbReference type="Gene3D" id="2.10.25.10">
    <property type="entry name" value="Laminin"/>
    <property type="match status" value="8"/>
</dbReference>
<feature type="domain" description="Sushi" evidence="15">
    <location>
        <begin position="2260"/>
        <end position="2319"/>
    </location>
</feature>
<evidence type="ECO:0000256" key="11">
    <source>
        <dbReference type="ARBA" id="ARBA00023180"/>
    </source>
</evidence>
<feature type="disulfide bond" evidence="13">
    <location>
        <begin position="1787"/>
        <end position="1814"/>
    </location>
</feature>
<dbReference type="InterPro" id="IPR000742">
    <property type="entry name" value="EGF"/>
</dbReference>
<feature type="disulfide bond" evidence="12">
    <location>
        <begin position="405"/>
        <end position="414"/>
    </location>
</feature>
<feature type="disulfide bond" evidence="13">
    <location>
        <begin position="2533"/>
        <end position="2560"/>
    </location>
</feature>
<dbReference type="PROSITE" id="PS01186">
    <property type="entry name" value="EGF_2"/>
    <property type="match status" value="6"/>
</dbReference>
<feature type="disulfide bond" evidence="13">
    <location>
        <begin position="845"/>
        <end position="872"/>
    </location>
</feature>
<dbReference type="Pfam" id="PF07699">
    <property type="entry name" value="Ephrin_rec_like"/>
    <property type="match status" value="3"/>
</dbReference>
<feature type="domain" description="EGF-like" evidence="14">
    <location>
        <begin position="265"/>
        <end position="301"/>
    </location>
</feature>
<evidence type="ECO:0000256" key="1">
    <source>
        <dbReference type="ARBA" id="ARBA00004167"/>
    </source>
</evidence>
<dbReference type="SMART" id="SM00032">
    <property type="entry name" value="CCP"/>
    <property type="match status" value="48"/>
</dbReference>
<feature type="disulfide bond" evidence="13">
    <location>
        <begin position="2657"/>
        <end position="2684"/>
    </location>
</feature>
<feature type="domain" description="Sushi" evidence="15">
    <location>
        <begin position="2761"/>
        <end position="2818"/>
    </location>
</feature>
<feature type="domain" description="Sushi" evidence="15">
    <location>
        <begin position="1225"/>
        <end position="1282"/>
    </location>
</feature>
<dbReference type="GO" id="GO:0007399">
    <property type="term" value="P:nervous system development"/>
    <property type="evidence" value="ECO:0007669"/>
    <property type="project" value="UniProtKB-ARBA"/>
</dbReference>
<dbReference type="GO" id="GO:0071944">
    <property type="term" value="C:cell periphery"/>
    <property type="evidence" value="ECO:0007669"/>
    <property type="project" value="UniProtKB-ARBA"/>
</dbReference>
<name>A0AAD9MZV9_9ANNE</name>
<evidence type="ECO:0000256" key="3">
    <source>
        <dbReference type="ARBA" id="ARBA00022659"/>
    </source>
</evidence>
<feature type="domain" description="EGF-like" evidence="14">
    <location>
        <begin position="303"/>
        <end position="339"/>
    </location>
</feature>
<feature type="disulfide bond" evidence="13">
    <location>
        <begin position="3492"/>
        <end position="3519"/>
    </location>
</feature>
<feature type="disulfide bond" evidence="13">
    <location>
        <begin position="1021"/>
        <end position="1048"/>
    </location>
</feature>
<dbReference type="SUPFAM" id="SSF49899">
    <property type="entry name" value="Concanavalin A-like lectins/glucanases"/>
    <property type="match status" value="1"/>
</dbReference>
<evidence type="ECO:0000256" key="6">
    <source>
        <dbReference type="ARBA" id="ARBA00022737"/>
    </source>
</evidence>
<feature type="disulfide bond" evidence="13">
    <location>
        <begin position="3315"/>
        <end position="3342"/>
    </location>
</feature>
<feature type="disulfide bond" evidence="13">
    <location>
        <begin position="1982"/>
        <end position="2009"/>
    </location>
</feature>
<feature type="disulfide bond" evidence="13">
    <location>
        <begin position="2355"/>
        <end position="2382"/>
    </location>
</feature>
<comment type="caution">
    <text evidence="17">The sequence shown here is derived from an EMBL/GenBank/DDBJ whole genome shotgun (WGS) entry which is preliminary data.</text>
</comment>
<keyword evidence="4" id="KW-0812">Transmembrane</keyword>
<feature type="disulfide bond" evidence="13">
    <location>
        <begin position="3198"/>
        <end position="3225"/>
    </location>
</feature>
<keyword evidence="9" id="KW-0472">Membrane</keyword>
<feature type="disulfide bond" evidence="12">
    <location>
        <begin position="291"/>
        <end position="300"/>
    </location>
</feature>
<feature type="disulfide bond" evidence="13">
    <location>
        <begin position="2731"/>
        <end position="2758"/>
    </location>
</feature>
<feature type="disulfide bond" evidence="13">
    <location>
        <begin position="2173"/>
        <end position="2200"/>
    </location>
</feature>
<feature type="disulfide bond" evidence="12">
    <location>
        <begin position="443"/>
        <end position="452"/>
    </location>
</feature>
<feature type="disulfide bond" evidence="13">
    <location>
        <begin position="2879"/>
        <end position="2922"/>
    </location>
</feature>
<feature type="domain" description="Sushi" evidence="15">
    <location>
        <begin position="697"/>
        <end position="754"/>
    </location>
</feature>
<dbReference type="FunFam" id="2.10.25.10:FF:000247">
    <property type="entry name" value="Delta/notch like EGF repeat containing"/>
    <property type="match status" value="1"/>
</dbReference>
<feature type="disulfide bond" evidence="13">
    <location>
        <begin position="3432"/>
        <end position="3459"/>
    </location>
</feature>
<keyword evidence="5" id="KW-0732">Signal</keyword>
<protein>
    <recommendedName>
        <fullName evidence="19">Sushi, von Willebrand factor type A, EGF and pentraxin domain-containing protein 1</fullName>
    </recommendedName>
</protein>
<evidence type="ECO:0000313" key="17">
    <source>
        <dbReference type="EMBL" id="KAK2150293.1"/>
    </source>
</evidence>
<feature type="domain" description="Sushi" evidence="15">
    <location>
        <begin position="3403"/>
        <end position="3461"/>
    </location>
</feature>
<feature type="domain" description="Sushi" evidence="15">
    <location>
        <begin position="2320"/>
        <end position="2384"/>
    </location>
</feature>
<dbReference type="FunFam" id="2.60.120.200:FF:000012">
    <property type="entry name" value="neuronal pentraxin receptor"/>
    <property type="match status" value="1"/>
</dbReference>
<dbReference type="PROSITE" id="PS50026">
    <property type="entry name" value="EGF_3"/>
    <property type="match status" value="7"/>
</dbReference>
<dbReference type="Gene3D" id="2.10.70.10">
    <property type="entry name" value="Complement Module, domain 1"/>
    <property type="match status" value="48"/>
</dbReference>
<keyword evidence="3 13" id="KW-0768">Sushi</keyword>
<dbReference type="GO" id="GO:0003008">
    <property type="term" value="P:system process"/>
    <property type="evidence" value="ECO:0007669"/>
    <property type="project" value="UniProtKB-ARBA"/>
</dbReference>
<feature type="disulfide bond" evidence="13">
    <location>
        <begin position="725"/>
        <end position="752"/>
    </location>
</feature>
<feature type="disulfide bond" evidence="13">
    <location>
        <begin position="1661"/>
        <end position="1688"/>
    </location>
</feature>
<evidence type="ECO:0000259" key="15">
    <source>
        <dbReference type="PROSITE" id="PS50923"/>
    </source>
</evidence>
<dbReference type="InterPro" id="IPR013032">
    <property type="entry name" value="EGF-like_CS"/>
</dbReference>
<dbReference type="FunFam" id="2.10.70.10:FF:000011">
    <property type="entry name" value="CUB and sushi domain-containing protein 3 isoform A"/>
    <property type="match status" value="1"/>
</dbReference>
<feature type="domain" description="Sushi" evidence="15">
    <location>
        <begin position="2629"/>
        <end position="2686"/>
    </location>
</feature>
<feature type="domain" description="Sushi" evidence="15">
    <location>
        <begin position="1943"/>
        <end position="2011"/>
    </location>
</feature>
<feature type="domain" description="Sushi" evidence="15">
    <location>
        <begin position="3112"/>
        <end position="3169"/>
    </location>
</feature>
<dbReference type="GO" id="GO:0016020">
    <property type="term" value="C:membrane"/>
    <property type="evidence" value="ECO:0007669"/>
    <property type="project" value="UniProtKB-SubCell"/>
</dbReference>
<feature type="domain" description="Sushi" evidence="15">
    <location>
        <begin position="2997"/>
        <end position="3054"/>
    </location>
</feature>
<feature type="disulfide bond" evidence="13">
    <location>
        <begin position="2290"/>
        <end position="2317"/>
    </location>
</feature>
<feature type="domain" description="Sushi" evidence="15">
    <location>
        <begin position="1691"/>
        <end position="1758"/>
    </location>
</feature>
<evidence type="ECO:0000256" key="2">
    <source>
        <dbReference type="ARBA" id="ARBA00022536"/>
    </source>
</evidence>
<dbReference type="FunFam" id="2.10.25.10:FF:000117">
    <property type="entry name" value="Delta-like protein"/>
    <property type="match status" value="1"/>
</dbReference>
<feature type="disulfide bond" evidence="13">
    <location>
        <begin position="2230"/>
        <end position="2257"/>
    </location>
</feature>
<feature type="disulfide bond" evidence="13">
    <location>
        <begin position="2847"/>
        <end position="2874"/>
    </location>
</feature>
<dbReference type="SMART" id="SM01411">
    <property type="entry name" value="Ephrin_rec_like"/>
    <property type="match status" value="3"/>
</dbReference>
<feature type="disulfide bond" evidence="13">
    <location>
        <begin position="3140"/>
        <end position="3167"/>
    </location>
</feature>
<dbReference type="InterPro" id="IPR000436">
    <property type="entry name" value="Sushi_SCR_CCP_dom"/>
</dbReference>
<feature type="domain" description="Sushi" evidence="15">
    <location>
        <begin position="2385"/>
        <end position="2447"/>
    </location>
</feature>
<feature type="disulfide bond" evidence="13">
    <location>
        <begin position="3025"/>
        <end position="3052"/>
    </location>
</feature>
<sequence length="3643" mass="400676">MRLLTIDFELSGRIANKGELITATEQQQLKNDVITVMNKIRIDAERGRLDENQDYKIQVMEIRLTDAEPKIICEDGYIRRVDSCVACAPGTFFNVVNETCEVCPMGTYQPSEAANTCLVCPDFTSTTSNNSKSITQCKGQCLPGTFSPDGLELCETCPIGKYQSQYASRSCVPCPNGTTTWGRGTRQVTKCGEMCPAGYVSRDGLAPCFPCPRGHFQSDPGRSSCFRCPGAVNTAREAATDILECEGITHHQVREYDAIPTSELTVNECFKSPCQNNATCESMDVGFLCHCQPGWSGVQCETEIDECASNPCFNNATCRDMMDAFKCVCLPGFEGLLCDENIDECSSNPCLHNATCVDDINQYRCECVEGYEGMNCEINEDDCRGSPCQHGGTCIDHVAAYSCNCVAGFEGEHCEINIDECNSSPCQNNATCVDLVWAYKCTCLPGYTGQHCEMEINECVSDPCYVGATCQDLIAKYNCVCPPAYSGVHCEEKLNSTFDLYFAHNSGLTDYVALDGVLPSLSEVTIAFWMRANYTGNYGTPLSYATDAEANAMTITDYDGIVISLDGEKVISDIKVSDGLWHHMAVTWESNNGAWAIYLDGVLEEQGHYFARGRKIQGGGVVVLGQEQDARGGQFNSKESFVGHLSRLNIWNYKLPKETIVNIMNSCEEYIGSVLAWPDFLAGIHGRVQRQDSHLCKGCKPPNNVTSGSVTWNGTATGDLTQYSCDVGYRILGSKHRTCRVNSTWDGTEPSCERVKCTSRPYIANGRITTFVNTYGSSMKFTCNKGYRMAGNDTLFCNEMGAWEGEMPHCEEIICPDVELTPNVLTIPRRRFGSARPGNTTRFSCKTGYTLVGDKTVRCLHTGTWSAPFPICNISLCRKPPLIPHGQPKHPDRVYEYGQSAEYQCEVGYTLGSYGALKCMSTGRWSIYRPSCKKIQCKPLTPIRHGKMHGNDFFYGSIVSYTCNEGYALNGSATLICTENGSWNDTKPNCVINACPVPEPVQHGSVTLGEQGVNTTAVYRCDSGFVLKGSFMRRCLPNGTWDRDPPRCELIRCMAPEPVQYGTIEGDEFFFGMYANFSCNPGYVLIGKPDIRCGDNGSWINPAPICAPVTCPDPLDLEHGTVIGKSFLNTDTIEFVCDIGYELVGAKKRICQSNATWSGLMPTCEPVKCQQPVPIEHGKYEVAALDPGSVVKYKCDVGYEIEGKPTRTCKSDGTWTGPIPKCVSLRCNYPEQIRHGQFIAHDNRYGANIKYICDDGYELIGPESRTCTTSREWNGTSPQCQEIKCDPPPAIANGKHIGVNYTIGATIRYKCEPGYVLDHDGERRCGENKTWLGAEPKCIPIECEGPSAAIPNGKMINTTFTFNTTILYTCNEGYFTDDTPNRTCQADGSWLNPVPVCEPVRCPAPDRIANGHVNGSDHFFNKTVRYMCDKGFGLVGGAIRTCLANGTWQGKAPECQPITCQRLFSPINGDVKMTGVNYGDVATYTCKTRYELVGDETRLCDPDGRWSGEQPLCKPVICDSPPPLLNGEVLFRNIRAGDVVQYLCNPGFVLSQSEELLCTEHGNYSGNVPRCERVHCKPPLKIRHGIVSSNGTRFGDYAHYACQPGYNRIGDWKLFCDEKGRWIGNVPRCAPVQCPILPPIKYGWYAKHLTYEFGTNVTFHCDIGYQVVGDKYVVCQENATWSSLGPVCELKQCPTPNIQNGIITVKKSLYKVPPGRSEYFYGMTIQIDCQNGYNLNGVSELRCLSSARWTFDVPQCVPVTCDEPEIEKAVIQSTKGFSYNETIAISCIEGYVLVGEAKVTCQADMAWSPALPKCVTATCVSPYLDNGEFRVHKSPNTGFGYPFGIVLLFTCNEGYFLEGSETLTCDSDAKWSDEYPVCKPVTCEAPVLDLDHAPIMLPVLDLYKYGDAVRFRCESRYRLVGDEVLYCFDDGLWNGTLPTCIMIECPPINPSQAHVTLTIDNSTLVPTGTTRFIQGSMINITCNLGYRLDANSELFCTSNGTWSAPVPVCQPVRCAVPEVNHGRVSPPRGDISNYGVGTSVDVSCDKGYTIADNFRITCLPNGTWSDRNVACTAITCEVPEVDAATVVSKRRNGVTHFTVDDEIRIICLSGYLLIGENDRFRCTEKGTWDKPIPRCEKLRCKTPVIDNAHVLLNGQVPGEDSIYQFGDAITIKCDDGYAIVGSTELKCTSSARWSPVLPSCTPVHCPALYIEHGLVVADQNSYGSVVHVECEMGYELFGDTELTCTGRGEWSGVIPICAMIECPKPVVKHGKVLGRANVTYSFGSIISYQCDEGYVLLGERESLCLPDASWSEGPPTCQRVICKKPPEEIDFGSIEVVLPDDDEDFSFGSVLKYKCELGYGLDGLAELTCESNGQWTSDFPICVQNVCPYPLIENGYADGRARGRNGEYVFGDTVRFKCRPGFERVGTPEMFCDPDGNWTDDFPTCVRIQCPDPAKIDNGTVRGEAYLFGDVVVYSCDEGFELHGSAEVTCLADGTWSVLPSCSVILCQLPVTIEHGMYLATGLRYGDKIRYACNSGYELFGEDEHRCLANRSWSGSVPECLPVKCRDPIPPLLNGKPILEQKMMTDVVYVYLDKVHYRCLEGYDEEGSGFVQCDASGKWSVLDTKCTLVSCVKPQSIDNGRLMEGKHVYGSSVEYRCDHGYSMEGIERIWCTAMGKWNGTVPTCLPVPCHYPDIPDHGELKTDRERFRTSEELVKSLPSGFHFGDLIDYACDTGYRIGGQSKLECIANGTWSSEAPDCVRMKCIDVPDLPDAFVNGSEGSYGDKLAVECDLGYRLLGVGYVECGANQNWIFHDTACEMIRCPDPPPIENGLILGDVYLYNKSIEYQCTEGYRLVGDGLLTCLESGHWSGTTPSCTPVMCPVPDPIQDGYYETDSGSTMQFGVTLNYFCDDGHELVGKDSVTCQANGDWSASFPECVKIHCPDPDPIPHGRILGGLVHRYEDAIEYSCDVGYEMVGESLRTCSASGTWSGLEPSCVLVRCPPPKRIANGKVSGKKYTYNSGVSYSCDQLYFLVGEERRTCQSNGSWSAQEPVCKLKTCPRPPDVENGRIVGTNYSAGASITYVCDPGHRISGSAKLVCLGDGWDDDSPQCRRVSCGQPPAVKHATVRSSSYYYGDEVLYGCLKGYEAIGKERITCQANGTWSSVVMRCSRVSCGQPPNISHGFSKPEGTRYGDLVVYGCEKGYQMSGNNLLECLSDARWGGHLPVCREIECGGVPVIPHASVIVSRKTFMSVARYLCNSGYVIRGSDQVECMANGSWTYDERPACLPVDCGRPPQLENGSFKVSGSTLGNKANYFCQEGYRLHGGRYLRCVFDGTWNGTAPECRPVVCPRPTAPQNGRVQGSVFLFGSDIVYSCQSGFQLVGDAVRTCMSDGDWGGQEPRCDLIYCPPLDLPEHGNITFTDRRHYGSKAIFLCEHGYELVGNATLMCTVDGVWNDTAPECISEVTTCPSPSLPPNVIVVHGEFVVGDTIVLQCEEGYQETETMTITCQDDTWWTEPRGRCQRLSCGVPKNQPWVVILGSSFNFGDKVMYMCRQGLTPATEPVLICGKDGKWDKTPRCLATCTFPCENGGTCVGRNICKCASGFAGRFCGEAICVLPCLHGGKCTGPYRCTCPYGFSGARCEKRK</sequence>
<feature type="domain" description="Sushi" evidence="15">
    <location>
        <begin position="2203"/>
        <end position="2259"/>
    </location>
</feature>
<feature type="domain" description="EGF-like" evidence="14">
    <location>
        <begin position="455"/>
        <end position="491"/>
    </location>
</feature>
<feature type="domain" description="Sushi" evidence="15">
    <location>
        <begin position="3464"/>
        <end position="3521"/>
    </location>
</feature>
<comment type="subcellular location">
    <subcellularLocation>
        <location evidence="1">Membrane</location>
        <topology evidence="1">Single-pass membrane protein</topology>
    </subcellularLocation>
</comment>
<feature type="disulfide bond" evidence="13">
    <location>
        <begin position="1428"/>
        <end position="1455"/>
    </location>
</feature>
<feature type="disulfide bond" evidence="13">
    <location>
        <begin position="1079"/>
        <end position="1106"/>
    </location>
</feature>
<feature type="domain" description="Sushi" evidence="15">
    <location>
        <begin position="813"/>
        <end position="874"/>
    </location>
</feature>
<evidence type="ECO:0000259" key="14">
    <source>
        <dbReference type="PROSITE" id="PS50026"/>
    </source>
</evidence>
<feature type="domain" description="Sushi" evidence="15">
    <location>
        <begin position="1632"/>
        <end position="1690"/>
    </location>
</feature>
<feature type="domain" description="Sushi" evidence="15">
    <location>
        <begin position="2687"/>
        <end position="2760"/>
    </location>
</feature>
<feature type="disulfide bond" evidence="13">
    <location>
        <begin position="1253"/>
        <end position="1280"/>
    </location>
</feature>
<feature type="domain" description="Pentraxin (PTX)" evidence="16">
    <location>
        <begin position="496"/>
        <end position="696"/>
    </location>
</feature>
<dbReference type="CDD" id="cd00054">
    <property type="entry name" value="EGF_CA"/>
    <property type="match status" value="6"/>
</dbReference>
<dbReference type="InterPro" id="IPR009030">
    <property type="entry name" value="Growth_fac_rcpt_cys_sf"/>
</dbReference>
<dbReference type="PANTHER" id="PTHR19325">
    <property type="entry name" value="COMPLEMENT COMPONENT-RELATED SUSHI DOMAIN-CONTAINING"/>
    <property type="match status" value="1"/>
</dbReference>
<feature type="domain" description="Sushi" evidence="15">
    <location>
        <begin position="2505"/>
        <end position="2562"/>
    </location>
</feature>
<feature type="disulfide bond" evidence="13">
    <location>
        <begin position="1729"/>
        <end position="1756"/>
    </location>
</feature>
<feature type="disulfide bond" evidence="12">
    <location>
        <begin position="3630"/>
        <end position="3639"/>
    </location>
</feature>
<feature type="domain" description="EGF-like" evidence="14">
    <location>
        <begin position="341"/>
        <end position="377"/>
    </location>
</feature>
<keyword evidence="18" id="KW-1185">Reference proteome</keyword>
<feature type="disulfide bond" evidence="13">
    <location>
        <begin position="1137"/>
        <end position="1164"/>
    </location>
</feature>
<feature type="disulfide bond" evidence="13">
    <location>
        <begin position="1195"/>
        <end position="1222"/>
    </location>
</feature>
<feature type="disulfide bond" evidence="13">
    <location>
        <begin position="1486"/>
        <end position="1513"/>
    </location>
</feature>
<feature type="domain" description="Sushi" evidence="15">
    <location>
        <begin position="1051"/>
        <end position="1108"/>
    </location>
</feature>
<feature type="disulfide bond" evidence="12">
    <location>
        <begin position="367"/>
        <end position="376"/>
    </location>
</feature>
<feature type="disulfide bond" evidence="13">
    <location>
        <begin position="1311"/>
        <end position="1338"/>
    </location>
</feature>
<dbReference type="Pfam" id="PF00354">
    <property type="entry name" value="Pentaxin"/>
    <property type="match status" value="1"/>
</dbReference>
<feature type="domain" description="Sushi" evidence="15">
    <location>
        <begin position="2877"/>
        <end position="2937"/>
    </location>
</feature>
<dbReference type="SUPFAM" id="SSF57184">
    <property type="entry name" value="Growth factor receptor domain"/>
    <property type="match status" value="1"/>
</dbReference>
<feature type="domain" description="Sushi" evidence="15">
    <location>
        <begin position="3287"/>
        <end position="3344"/>
    </location>
</feature>
<dbReference type="InterPro" id="IPR013320">
    <property type="entry name" value="ConA-like_dom_sf"/>
</dbReference>
<dbReference type="FunFam" id="2.10.25.10:FF:000004">
    <property type="entry name" value="Neurogenic locus notch 1"/>
    <property type="match status" value="1"/>
</dbReference>
<evidence type="ECO:0000256" key="10">
    <source>
        <dbReference type="ARBA" id="ARBA00023157"/>
    </source>
</evidence>
<feature type="domain" description="Sushi" evidence="15">
    <location>
        <begin position="1516"/>
        <end position="1573"/>
    </location>
</feature>
<dbReference type="InterPro" id="IPR011641">
    <property type="entry name" value="Tyr-kin_ephrin_A/B_rcpt-like"/>
</dbReference>
<feature type="disulfide bond" evidence="13">
    <location>
        <begin position="2967"/>
        <end position="2994"/>
    </location>
</feature>
<evidence type="ECO:0000256" key="8">
    <source>
        <dbReference type="ARBA" id="ARBA00022989"/>
    </source>
</evidence>
<keyword evidence="10 12" id="KW-1015">Disulfide bond</keyword>
<dbReference type="SMART" id="SM00159">
    <property type="entry name" value="PTX"/>
    <property type="match status" value="1"/>
</dbReference>
<comment type="caution">
    <text evidence="12">Lacks conserved residue(s) required for the propagation of feature annotation.</text>
</comment>
<evidence type="ECO:0000256" key="12">
    <source>
        <dbReference type="PROSITE-ProRule" id="PRU00076"/>
    </source>
</evidence>
<organism evidence="17 18">
    <name type="scientific">Paralvinella palmiformis</name>
    <dbReference type="NCBI Taxonomy" id="53620"/>
    <lineage>
        <taxon>Eukaryota</taxon>
        <taxon>Metazoa</taxon>
        <taxon>Spiralia</taxon>
        <taxon>Lophotrochozoa</taxon>
        <taxon>Annelida</taxon>
        <taxon>Polychaeta</taxon>
        <taxon>Sedentaria</taxon>
        <taxon>Canalipalpata</taxon>
        <taxon>Terebellida</taxon>
        <taxon>Terebelliformia</taxon>
        <taxon>Alvinellidae</taxon>
        <taxon>Paralvinella</taxon>
    </lineage>
</organism>
<feature type="disulfide bond" evidence="13">
    <location>
        <begin position="3373"/>
        <end position="3400"/>
    </location>
</feature>
<evidence type="ECO:0008006" key="19">
    <source>
        <dbReference type="Google" id="ProtNLM"/>
    </source>
</evidence>
<dbReference type="PANTHER" id="PTHR19325:SF575">
    <property type="entry name" value="LOCOMOTION-RELATED PROTEIN HIKARU GENKI"/>
    <property type="match status" value="1"/>
</dbReference>
<dbReference type="Pfam" id="PF12661">
    <property type="entry name" value="hEGF"/>
    <property type="match status" value="2"/>
</dbReference>
<dbReference type="FunFam" id="2.10.25.10:FF:000520">
    <property type="entry name" value="Predicted protein"/>
    <property type="match status" value="1"/>
</dbReference>
<dbReference type="Pfam" id="PF00084">
    <property type="entry name" value="Sushi"/>
    <property type="match status" value="48"/>
</dbReference>
<feature type="domain" description="Sushi" evidence="15">
    <location>
        <begin position="1109"/>
        <end position="1166"/>
    </location>
</feature>
<feature type="domain" description="Sushi" evidence="15">
    <location>
        <begin position="875"/>
        <end position="934"/>
    </location>
</feature>
<dbReference type="FunFam" id="2.10.25.10:FF:000122">
    <property type="entry name" value="Protein crumbs homolog 2"/>
    <property type="match status" value="1"/>
</dbReference>
<feature type="domain" description="EGF-like" evidence="14">
    <location>
        <begin position="417"/>
        <end position="453"/>
    </location>
</feature>
<feature type="domain" description="Sushi" evidence="15">
    <location>
        <begin position="993"/>
        <end position="1050"/>
    </location>
</feature>
<gene>
    <name evidence="17" type="ORF">LSH36_413g01017</name>
</gene>
<feature type="domain" description="EGF-like" evidence="14">
    <location>
        <begin position="3608"/>
        <end position="3640"/>
    </location>
</feature>
<dbReference type="PROSITE" id="PS50923">
    <property type="entry name" value="SUSHI"/>
    <property type="match status" value="48"/>
</dbReference>
<evidence type="ECO:0000256" key="9">
    <source>
        <dbReference type="ARBA" id="ARBA00023136"/>
    </source>
</evidence>
<feature type="domain" description="Sushi" evidence="15">
    <location>
        <begin position="2012"/>
        <end position="2073"/>
    </location>
</feature>
<dbReference type="FunFam" id="2.10.50.10:FF:000018">
    <property type="entry name" value="Sushi, von Willebrand factor type A, EGF and pentraxin domain-containing 1"/>
    <property type="match status" value="1"/>
</dbReference>
<feature type="disulfide bond" evidence="12">
    <location>
        <begin position="481"/>
        <end position="490"/>
    </location>
</feature>
<dbReference type="InterPro" id="IPR018097">
    <property type="entry name" value="EGF_Ca-bd_CS"/>
</dbReference>
<feature type="domain" description="Sushi" evidence="15">
    <location>
        <begin position="1167"/>
        <end position="1224"/>
    </location>
</feature>
<dbReference type="GO" id="GO:0051240">
    <property type="term" value="P:positive regulation of multicellular organismal process"/>
    <property type="evidence" value="ECO:0007669"/>
    <property type="project" value="UniProtKB-ARBA"/>
</dbReference>
<feature type="disulfide bond" evidence="13">
    <location>
        <begin position="2599"/>
        <end position="2626"/>
    </location>
</feature>
<feature type="domain" description="EGF-like" evidence="14">
    <location>
        <begin position="379"/>
        <end position="415"/>
    </location>
</feature>
<keyword evidence="2 12" id="KW-0245">EGF-like domain</keyword>
<feature type="disulfide bond" evidence="12">
    <location>
        <begin position="3612"/>
        <end position="3622"/>
    </location>
</feature>
<dbReference type="PROSITE" id="PS51828">
    <property type="entry name" value="PTX_2"/>
    <property type="match status" value="1"/>
</dbReference>
<dbReference type="CDD" id="cd00033">
    <property type="entry name" value="CCP"/>
    <property type="match status" value="48"/>
</dbReference>
<feature type="disulfide bond" evidence="12">
    <location>
        <begin position="329"/>
        <end position="338"/>
    </location>
</feature>
<evidence type="ECO:0000256" key="4">
    <source>
        <dbReference type="ARBA" id="ARBA00022692"/>
    </source>
</evidence>
<feature type="domain" description="Sushi" evidence="15">
    <location>
        <begin position="3055"/>
        <end position="3111"/>
    </location>
</feature>
<evidence type="ECO:0000256" key="13">
    <source>
        <dbReference type="PROSITE-ProRule" id="PRU00302"/>
    </source>
</evidence>
<evidence type="ECO:0000256" key="5">
    <source>
        <dbReference type="ARBA" id="ARBA00022729"/>
    </source>
</evidence>
<dbReference type="EMBL" id="JAODUP010000413">
    <property type="protein sequence ID" value="KAK2150293.1"/>
    <property type="molecule type" value="Genomic_DNA"/>
</dbReference>
<dbReference type="InterPro" id="IPR001881">
    <property type="entry name" value="EGF-like_Ca-bd_dom"/>
</dbReference>
<feature type="domain" description="Sushi" evidence="15">
    <location>
        <begin position="1400"/>
        <end position="1457"/>
    </location>
</feature>
<dbReference type="InterPro" id="IPR000152">
    <property type="entry name" value="EGF-type_Asp/Asn_hydroxyl_site"/>
</dbReference>
<dbReference type="FunFam" id="2.10.70.10:FF:000014">
    <property type="entry name" value="Membrane cofactor protein"/>
    <property type="match status" value="2"/>
</dbReference>
<dbReference type="SUPFAM" id="SSF57535">
    <property type="entry name" value="Complement control module/SCR domain"/>
    <property type="match status" value="48"/>
</dbReference>
<dbReference type="InterPro" id="IPR001759">
    <property type="entry name" value="PTX_dom"/>
</dbReference>
<dbReference type="Gene3D" id="2.10.50.10">
    <property type="entry name" value="Tumor Necrosis Factor Receptor, subunit A, domain 2"/>
    <property type="match status" value="3"/>
</dbReference>
<evidence type="ECO:0000313" key="18">
    <source>
        <dbReference type="Proteomes" id="UP001208570"/>
    </source>
</evidence>
<dbReference type="GO" id="GO:0120025">
    <property type="term" value="C:plasma membrane bounded cell projection"/>
    <property type="evidence" value="ECO:0007669"/>
    <property type="project" value="UniProtKB-ARBA"/>
</dbReference>
<feature type="domain" description="Sushi" evidence="15">
    <location>
        <begin position="3345"/>
        <end position="3402"/>
    </location>
</feature>
<dbReference type="InterPro" id="IPR035976">
    <property type="entry name" value="Sushi/SCR/CCP_sf"/>
</dbReference>
<keyword evidence="7" id="KW-0106">Calcium</keyword>
<feature type="domain" description="Sushi" evidence="15">
    <location>
        <begin position="1759"/>
        <end position="1816"/>
    </location>
</feature>
<feature type="domain" description="Sushi" evidence="15">
    <location>
        <begin position="3170"/>
        <end position="3227"/>
    </location>
</feature>
<feature type="disulfide bond" evidence="13">
    <location>
        <begin position="2044"/>
        <end position="2071"/>
    </location>
</feature>
<dbReference type="Proteomes" id="UP001208570">
    <property type="component" value="Unassembled WGS sequence"/>
</dbReference>
<feature type="domain" description="Sushi" evidence="15">
    <location>
        <begin position="1881"/>
        <end position="1942"/>
    </location>
</feature>
<feature type="domain" description="Sushi" evidence="15">
    <location>
        <begin position="1283"/>
        <end position="1340"/>
    </location>
</feature>
<feature type="domain" description="Sushi" evidence="15">
    <location>
        <begin position="2938"/>
        <end position="2996"/>
    </location>
</feature>
<feature type="domain" description="Sushi" evidence="15">
    <location>
        <begin position="2448"/>
        <end position="2504"/>
    </location>
</feature>
<dbReference type="SMART" id="SM00181">
    <property type="entry name" value="EGF"/>
    <property type="match status" value="8"/>
</dbReference>
<feature type="domain" description="Sushi" evidence="15">
    <location>
        <begin position="755"/>
        <end position="812"/>
    </location>
</feature>
<dbReference type="Pfam" id="PF00008">
    <property type="entry name" value="EGF"/>
    <property type="match status" value="5"/>
</dbReference>
<dbReference type="SUPFAM" id="SSF57196">
    <property type="entry name" value="EGF/Laminin"/>
    <property type="match status" value="6"/>
</dbReference>
<dbReference type="InterPro" id="IPR050350">
    <property type="entry name" value="Compl-Cell_Adhes-Reg"/>
</dbReference>
<feature type="domain" description="Sushi" evidence="15">
    <location>
        <begin position="2563"/>
        <end position="2628"/>
    </location>
</feature>
<feature type="domain" description="Sushi" evidence="15">
    <location>
        <begin position="1341"/>
        <end position="1399"/>
    </location>
</feature>
<feature type="disulfide bond" evidence="13">
    <location>
        <begin position="783"/>
        <end position="810"/>
    </location>
</feature>
<feature type="domain" description="Sushi" evidence="15">
    <location>
        <begin position="2138"/>
        <end position="2202"/>
    </location>
</feature>
<dbReference type="Gene3D" id="2.60.120.200">
    <property type="match status" value="1"/>
</dbReference>
<feature type="disulfide bond" evidence="13">
    <location>
        <begin position="2789"/>
        <end position="2816"/>
    </location>
</feature>
<dbReference type="PROSITE" id="PS00022">
    <property type="entry name" value="EGF_1"/>
    <property type="match status" value="7"/>
</dbReference>
<feature type="disulfide bond" evidence="13">
    <location>
        <begin position="963"/>
        <end position="990"/>
    </location>
</feature>
<feature type="disulfide bond" evidence="13">
    <location>
        <begin position="2908"/>
        <end position="2935"/>
    </location>
</feature>
<feature type="domain" description="Sushi" evidence="15">
    <location>
        <begin position="2074"/>
        <end position="2137"/>
    </location>
</feature>
<keyword evidence="11" id="KW-0325">Glycoprotein</keyword>
<dbReference type="SMART" id="SM00179">
    <property type="entry name" value="EGF_CA"/>
    <property type="match status" value="6"/>
</dbReference>
<feature type="domain" description="Sushi" evidence="15">
    <location>
        <begin position="3228"/>
        <end position="3286"/>
    </location>
</feature>
<feature type="domain" description="Sushi" evidence="15">
    <location>
        <begin position="1817"/>
        <end position="1880"/>
    </location>
</feature>
<keyword evidence="8" id="KW-1133">Transmembrane helix</keyword>
<keyword evidence="6" id="KW-0677">Repeat</keyword>
<feature type="disulfide bond" evidence="13">
    <location>
        <begin position="1851"/>
        <end position="1878"/>
    </location>
</feature>